<gene>
    <name evidence="2" type="ORF">R1flu_002109</name>
</gene>
<evidence type="ECO:0008006" key="4">
    <source>
        <dbReference type="Google" id="ProtNLM"/>
    </source>
</evidence>
<protein>
    <recommendedName>
        <fullName evidence="4">Secreted protein</fullName>
    </recommendedName>
</protein>
<keyword evidence="3" id="KW-1185">Reference proteome</keyword>
<name>A0ABD1Y922_9MARC</name>
<dbReference type="EMBL" id="JBHFFA010000006">
    <property type="protein sequence ID" value="KAL2621904.1"/>
    <property type="molecule type" value="Genomic_DNA"/>
</dbReference>
<sequence>MLLRTFDTATLLWLLCHAIALYLVRAYTRNDGAELGRIGVGIGTLAGGVNSKDGSDCGSKHRTSVCTIFMTPLQHEDAMGETTCARQKRDYGGRPTQVRKGSVGSCSENLWPADGSPTSRQCSLGISQMHGAVRATGRNWM</sequence>
<comment type="caution">
    <text evidence="2">The sequence shown here is derived from an EMBL/GenBank/DDBJ whole genome shotgun (WGS) entry which is preliminary data.</text>
</comment>
<feature type="signal peptide" evidence="1">
    <location>
        <begin position="1"/>
        <end position="26"/>
    </location>
</feature>
<dbReference type="Proteomes" id="UP001605036">
    <property type="component" value="Unassembled WGS sequence"/>
</dbReference>
<reference evidence="2 3" key="1">
    <citation type="submission" date="2024-09" db="EMBL/GenBank/DDBJ databases">
        <title>Chromosome-scale assembly of Riccia fluitans.</title>
        <authorList>
            <person name="Paukszto L."/>
            <person name="Sawicki J."/>
            <person name="Karawczyk K."/>
            <person name="Piernik-Szablinska J."/>
            <person name="Szczecinska M."/>
            <person name="Mazdziarz M."/>
        </authorList>
    </citation>
    <scope>NUCLEOTIDE SEQUENCE [LARGE SCALE GENOMIC DNA]</scope>
    <source>
        <strain evidence="2">Rf_01</strain>
        <tissue evidence="2">Aerial parts of the thallus</tissue>
    </source>
</reference>
<proteinExistence type="predicted"/>
<accession>A0ABD1Y922</accession>
<evidence type="ECO:0000313" key="3">
    <source>
        <dbReference type="Proteomes" id="UP001605036"/>
    </source>
</evidence>
<organism evidence="2 3">
    <name type="scientific">Riccia fluitans</name>
    <dbReference type="NCBI Taxonomy" id="41844"/>
    <lineage>
        <taxon>Eukaryota</taxon>
        <taxon>Viridiplantae</taxon>
        <taxon>Streptophyta</taxon>
        <taxon>Embryophyta</taxon>
        <taxon>Marchantiophyta</taxon>
        <taxon>Marchantiopsida</taxon>
        <taxon>Marchantiidae</taxon>
        <taxon>Marchantiales</taxon>
        <taxon>Ricciaceae</taxon>
        <taxon>Riccia</taxon>
    </lineage>
</organism>
<evidence type="ECO:0000256" key="1">
    <source>
        <dbReference type="SAM" id="SignalP"/>
    </source>
</evidence>
<feature type="chain" id="PRO_5044868591" description="Secreted protein" evidence="1">
    <location>
        <begin position="27"/>
        <end position="141"/>
    </location>
</feature>
<keyword evidence="1" id="KW-0732">Signal</keyword>
<dbReference type="AlphaFoldDB" id="A0ABD1Y922"/>
<evidence type="ECO:0000313" key="2">
    <source>
        <dbReference type="EMBL" id="KAL2621904.1"/>
    </source>
</evidence>